<feature type="domain" description="Trypsin-co-occurring" evidence="1">
    <location>
        <begin position="10"/>
        <end position="97"/>
    </location>
</feature>
<proteinExistence type="predicted"/>
<evidence type="ECO:0000313" key="3">
    <source>
        <dbReference type="Proteomes" id="UP000632138"/>
    </source>
</evidence>
<evidence type="ECO:0000259" key="1">
    <source>
        <dbReference type="Pfam" id="PF19493"/>
    </source>
</evidence>
<dbReference type="InterPro" id="IPR045794">
    <property type="entry name" value="Trypco1"/>
</dbReference>
<dbReference type="EMBL" id="JAENHP010000003">
    <property type="protein sequence ID" value="MBM2616487.1"/>
    <property type="molecule type" value="Genomic_DNA"/>
</dbReference>
<protein>
    <recommendedName>
        <fullName evidence="1">Trypsin-co-occurring domain-containing protein</fullName>
    </recommendedName>
</protein>
<comment type="caution">
    <text evidence="2">The sequence shown here is derived from an EMBL/GenBank/DDBJ whole genome shotgun (WGS) entry which is preliminary data.</text>
</comment>
<keyword evidence="3" id="KW-1185">Reference proteome</keyword>
<dbReference type="Proteomes" id="UP000632138">
    <property type="component" value="Unassembled WGS sequence"/>
</dbReference>
<reference evidence="2 3" key="1">
    <citation type="submission" date="2021-01" db="EMBL/GenBank/DDBJ databases">
        <title>Actinoplanes sp. nov. LDG1-06 isolated from lichen.</title>
        <authorList>
            <person name="Saeng-In P."/>
            <person name="Phongsopitanun W."/>
            <person name="Kanchanasin P."/>
            <person name="Yuki M."/>
            <person name="Kudo T."/>
            <person name="Ohkuma M."/>
            <person name="Tanasupawat S."/>
        </authorList>
    </citation>
    <scope>NUCLEOTIDE SEQUENCE [LARGE SCALE GENOMIC DNA]</scope>
    <source>
        <strain evidence="2 3">LDG1-06</strain>
    </source>
</reference>
<name>A0ABS2A9H6_9ACTN</name>
<organism evidence="2 3">
    <name type="scientific">Paractinoplanes ovalisporus</name>
    <dbReference type="NCBI Taxonomy" id="2810368"/>
    <lineage>
        <taxon>Bacteria</taxon>
        <taxon>Bacillati</taxon>
        <taxon>Actinomycetota</taxon>
        <taxon>Actinomycetes</taxon>
        <taxon>Micromonosporales</taxon>
        <taxon>Micromonosporaceae</taxon>
        <taxon>Paractinoplanes</taxon>
    </lineage>
</organism>
<dbReference type="NCBIfam" id="NF041216">
    <property type="entry name" value="CU044_2847_fam"/>
    <property type="match status" value="1"/>
</dbReference>
<dbReference type="Pfam" id="PF19493">
    <property type="entry name" value="Trypco1"/>
    <property type="match status" value="1"/>
</dbReference>
<sequence length="107" mass="11370">MRVSQVVTYRLDDAVEVQFEVDPVAGFVPAGAEEVVVQVRQAIEPAIAAARVVLDRARSLSPDGVEVKFGIKVTGTANWLIAKAATEGNFEVKLSWAGDNGAKDDGD</sequence>
<gene>
    <name evidence="2" type="ORF">JIG36_13065</name>
</gene>
<accession>A0ABS2A9H6</accession>
<evidence type="ECO:0000313" key="2">
    <source>
        <dbReference type="EMBL" id="MBM2616487.1"/>
    </source>
</evidence>